<evidence type="ECO:0008006" key="4">
    <source>
        <dbReference type="Google" id="ProtNLM"/>
    </source>
</evidence>
<comment type="caution">
    <text evidence="2">The sequence shown here is derived from an EMBL/GenBank/DDBJ whole genome shotgun (WGS) entry which is preliminary data.</text>
</comment>
<dbReference type="RefSeq" id="WP_110185717.1">
    <property type="nucleotide sequence ID" value="NZ_CP177354.1"/>
</dbReference>
<sequence>MNKYKKPLLLGSLLALAISCQTQAAVSADQAAKLGTSLTPIGAEMAGNADGSIPKWEGGLPASSGDRFADPYASDKILLTITAANVDQYKDKLSPGQVAMFKKYPDYKMNIYPSHRSASLPQRIYDAAKANATSVQLAAGGNGVSTFKEAVPFPIPQNGLEVIWNHITRYRGGTLQRTVMQAAVQANGDYSPVKLEEKFAWPAYMEDGVQDGDKNILSYFTQEVLSPARLVGNVLLVYETLNQVDQPRQAWVYNAGQRRVRRAPQVAYDAPGTATDGQRTSDNLDMYNGAPDRYDWKLIGKKEMYIPYNSFKLASRSLKYDDIVKPGHLNTDLPRYELHRVWVVEATLKPSERHIYAKRVFFIDEDTWQAAVVDHYDGRDQLWRVAEAYEFQYRDAQVPWLTAEALYDLQSGRYLIGSLTNEEGNGFSFGEKFRHNDFTPDAIRRMGKR</sequence>
<dbReference type="PROSITE" id="PS51257">
    <property type="entry name" value="PROKAR_LIPOPROTEIN"/>
    <property type="match status" value="1"/>
</dbReference>
<keyword evidence="1" id="KW-0732">Signal</keyword>
<dbReference type="Gene3D" id="2.50.20.10">
    <property type="entry name" value="Lipoprotein localisation LolA/LolB/LppX"/>
    <property type="match status" value="1"/>
</dbReference>
<dbReference type="Proteomes" id="UP000248090">
    <property type="component" value="Unassembled WGS sequence"/>
</dbReference>
<evidence type="ECO:0000313" key="2">
    <source>
        <dbReference type="EMBL" id="PXF33042.1"/>
    </source>
</evidence>
<feature type="chain" id="PRO_5045383237" description="Outer membrane lipoprotein-sorting protein" evidence="1">
    <location>
        <begin position="25"/>
        <end position="449"/>
    </location>
</feature>
<proteinExistence type="predicted"/>
<reference evidence="2 3" key="1">
    <citation type="submission" date="2015-03" db="EMBL/GenBank/DDBJ databases">
        <authorList>
            <person name="Krishnan R."/>
            <person name="Midha S."/>
            <person name="Patil P.B."/>
            <person name="Rameshkumar N."/>
        </authorList>
    </citation>
    <scope>NUCLEOTIDE SEQUENCE [LARGE SCALE GENOMIC DNA]</scope>
    <source>
        <strain evidence="2 3">L1E11</strain>
    </source>
</reference>
<evidence type="ECO:0000256" key="1">
    <source>
        <dbReference type="SAM" id="SignalP"/>
    </source>
</evidence>
<keyword evidence="3" id="KW-1185">Reference proteome</keyword>
<dbReference type="CDD" id="cd16329">
    <property type="entry name" value="LolA_like"/>
    <property type="match status" value="1"/>
</dbReference>
<accession>A0ABX5M297</accession>
<evidence type="ECO:0000313" key="3">
    <source>
        <dbReference type="Proteomes" id="UP000248090"/>
    </source>
</evidence>
<protein>
    <recommendedName>
        <fullName evidence="4">Outer membrane lipoprotein-sorting protein</fullName>
    </recommendedName>
</protein>
<gene>
    <name evidence="2" type="ORF">WH50_01435</name>
</gene>
<dbReference type="EMBL" id="LAPT01000003">
    <property type="protein sequence ID" value="PXF33042.1"/>
    <property type="molecule type" value="Genomic_DNA"/>
</dbReference>
<organism evidence="2 3">
    <name type="scientific">Pokkaliibacter plantistimulans</name>
    <dbReference type="NCBI Taxonomy" id="1635171"/>
    <lineage>
        <taxon>Bacteria</taxon>
        <taxon>Pseudomonadati</taxon>
        <taxon>Pseudomonadota</taxon>
        <taxon>Gammaproteobacteria</taxon>
        <taxon>Oceanospirillales</taxon>
        <taxon>Balneatrichaceae</taxon>
        <taxon>Pokkaliibacter</taxon>
    </lineage>
</organism>
<name>A0ABX5M297_9GAMM</name>
<dbReference type="Pfam" id="PF07044">
    <property type="entry name" value="DUF1329"/>
    <property type="match status" value="1"/>
</dbReference>
<dbReference type="InterPro" id="IPR010752">
    <property type="entry name" value="DUF1329"/>
</dbReference>
<feature type="signal peptide" evidence="1">
    <location>
        <begin position="1"/>
        <end position="24"/>
    </location>
</feature>